<dbReference type="PANTHER" id="PTHR48081:SF8">
    <property type="entry name" value="ALPHA_BETA HYDROLASE FOLD-3 DOMAIN-CONTAINING PROTEIN-RELATED"/>
    <property type="match status" value="1"/>
</dbReference>
<accession>H7EJ08</accession>
<keyword evidence="1 3" id="KW-0378">Hydrolase</keyword>
<evidence type="ECO:0000313" key="4">
    <source>
        <dbReference type="Proteomes" id="UP000003571"/>
    </source>
</evidence>
<keyword evidence="4" id="KW-1185">Reference proteome</keyword>
<evidence type="ECO:0000256" key="1">
    <source>
        <dbReference type="ARBA" id="ARBA00022801"/>
    </source>
</evidence>
<dbReference type="GO" id="GO:0016787">
    <property type="term" value="F:hydrolase activity"/>
    <property type="evidence" value="ECO:0007669"/>
    <property type="project" value="UniProtKB-KW"/>
</dbReference>
<name>H7EJ08_9SPIR</name>
<dbReference type="Pfam" id="PF07859">
    <property type="entry name" value="Abhydrolase_3"/>
    <property type="match status" value="1"/>
</dbReference>
<evidence type="ECO:0000313" key="3">
    <source>
        <dbReference type="EMBL" id="EIC02465.1"/>
    </source>
</evidence>
<gene>
    <name evidence="3" type="ORF">TresaDRAFT_2107</name>
</gene>
<dbReference type="eggNOG" id="COG0657">
    <property type="taxonomic scope" value="Bacteria"/>
</dbReference>
<comment type="caution">
    <text evidence="3">The sequence shown here is derived from an EMBL/GenBank/DDBJ whole genome shotgun (WGS) entry which is preliminary data.</text>
</comment>
<protein>
    <submittedName>
        <fullName evidence="3">Acetyl hydrolase, putative</fullName>
    </submittedName>
</protein>
<evidence type="ECO:0000259" key="2">
    <source>
        <dbReference type="Pfam" id="PF07859"/>
    </source>
</evidence>
<dbReference type="OrthoDB" id="9815425at2"/>
<dbReference type="STRING" id="907348.TresaDRAFT_2107"/>
<organism evidence="3 4">
    <name type="scientific">Treponema saccharophilum DSM 2985</name>
    <dbReference type="NCBI Taxonomy" id="907348"/>
    <lineage>
        <taxon>Bacteria</taxon>
        <taxon>Pseudomonadati</taxon>
        <taxon>Spirochaetota</taxon>
        <taxon>Spirochaetia</taxon>
        <taxon>Spirochaetales</taxon>
        <taxon>Treponemataceae</taxon>
        <taxon>Treponema</taxon>
    </lineage>
</organism>
<dbReference type="Proteomes" id="UP000003571">
    <property type="component" value="Unassembled WGS sequence"/>
</dbReference>
<feature type="domain" description="Alpha/beta hydrolase fold-3" evidence="2">
    <location>
        <begin position="71"/>
        <end position="285"/>
    </location>
</feature>
<dbReference type="SUPFAM" id="SSF53474">
    <property type="entry name" value="alpha/beta-Hydrolases"/>
    <property type="match status" value="1"/>
</dbReference>
<sequence>MSLQKERQNAIKRLRTFLFTSKTDIQQYRRRIDEAFSETFLPNRVELEERTFDGVACDVIRPEMYSTDRLMIYVHGGSFIAGSRLAYRSFVSSLANACSCVAIVPEFRLAPAFPFPFSVNDIQSVFRCVYTERMQKAFAVEEEGGDARMPEILIAADTSGASIALGFLLNLKAKFRKAIKRVILFSPWLDISEDNSKIMTRRGGDDVFTSESVRLCAENYATPEKRNTPLVSPLLATEEQFEAFPEVYMQMGGREMFLDEAREFEGKLSSMGIGCTLDVWKDMMPLFQMADDSLAESHLAVEKIGRMVTARDDE</sequence>
<dbReference type="RefSeq" id="WP_004266620.1">
    <property type="nucleotide sequence ID" value="NZ_AGRW01000039.1"/>
</dbReference>
<dbReference type="InterPro" id="IPR013094">
    <property type="entry name" value="AB_hydrolase_3"/>
</dbReference>
<dbReference type="PANTHER" id="PTHR48081">
    <property type="entry name" value="AB HYDROLASE SUPERFAMILY PROTEIN C4A8.06C"/>
    <property type="match status" value="1"/>
</dbReference>
<dbReference type="EMBL" id="AGRW01000039">
    <property type="protein sequence ID" value="EIC02465.1"/>
    <property type="molecule type" value="Genomic_DNA"/>
</dbReference>
<proteinExistence type="predicted"/>
<dbReference type="AlphaFoldDB" id="H7EJ08"/>
<reference evidence="3 4" key="1">
    <citation type="submission" date="2011-09" db="EMBL/GenBank/DDBJ databases">
        <title>The draft genome of Treponema saccharophilum DSM 2985.</title>
        <authorList>
            <consortium name="US DOE Joint Genome Institute (JGI-PGF)"/>
            <person name="Lucas S."/>
            <person name="Copeland A."/>
            <person name="Lapidus A."/>
            <person name="Glavina del Rio T."/>
            <person name="Dalin E."/>
            <person name="Tice H."/>
            <person name="Bruce D."/>
            <person name="Goodwin L."/>
            <person name="Pitluck S."/>
            <person name="Peters L."/>
            <person name="Kyrpides N."/>
            <person name="Mavromatis K."/>
            <person name="Ivanova N."/>
            <person name="Markowitz V."/>
            <person name="Cheng J.-F."/>
            <person name="Hugenholtz P."/>
            <person name="Woyke T."/>
            <person name="Wu D."/>
            <person name="Gronow S."/>
            <person name="Wellnitz S."/>
            <person name="Brambilla E."/>
            <person name="Klenk H.-P."/>
            <person name="Eisen J.A."/>
        </authorList>
    </citation>
    <scope>NUCLEOTIDE SEQUENCE [LARGE SCALE GENOMIC DNA]</scope>
    <source>
        <strain evidence="3 4">DSM 2985</strain>
    </source>
</reference>
<dbReference type="InterPro" id="IPR050300">
    <property type="entry name" value="GDXG_lipolytic_enzyme"/>
</dbReference>
<dbReference type="PATRIC" id="fig|907348.3.peg.820"/>
<dbReference type="InterPro" id="IPR029058">
    <property type="entry name" value="AB_hydrolase_fold"/>
</dbReference>
<dbReference type="Gene3D" id="3.40.50.1820">
    <property type="entry name" value="alpha/beta hydrolase"/>
    <property type="match status" value="1"/>
</dbReference>